<dbReference type="SUPFAM" id="SSF53335">
    <property type="entry name" value="S-adenosyl-L-methionine-dependent methyltransferases"/>
    <property type="match status" value="1"/>
</dbReference>
<accession>A0A4Q0XKC2</accession>
<reference evidence="4 5" key="1">
    <citation type="submission" date="2019-01" db="EMBL/GenBank/DDBJ databases">
        <title>Genome sequence of the Antarctic species Gelidibacter gilvus ACAM 158(T).</title>
        <authorList>
            <person name="Bowman J.P."/>
        </authorList>
    </citation>
    <scope>NUCLEOTIDE SEQUENCE [LARGE SCALE GENOMIC DNA]</scope>
    <source>
        <strain evidence="4 5">IC158</strain>
    </source>
</reference>
<evidence type="ECO:0000256" key="1">
    <source>
        <dbReference type="ARBA" id="ARBA00008361"/>
    </source>
</evidence>
<comment type="similarity">
    <text evidence="1">Belongs to the methyltransferase superfamily.</text>
</comment>
<evidence type="ECO:0000256" key="2">
    <source>
        <dbReference type="ARBA" id="ARBA00022603"/>
    </source>
</evidence>
<dbReference type="InterPro" id="IPR029063">
    <property type="entry name" value="SAM-dependent_MTases_sf"/>
</dbReference>
<dbReference type="RefSeq" id="WP_129015816.1">
    <property type="nucleotide sequence ID" value="NZ_SDDZ01000001.1"/>
</dbReference>
<dbReference type="EMBL" id="SDDZ01000001">
    <property type="protein sequence ID" value="RXJ52682.1"/>
    <property type="molecule type" value="Genomic_DNA"/>
</dbReference>
<evidence type="ECO:0000313" key="5">
    <source>
        <dbReference type="Proteomes" id="UP000289792"/>
    </source>
</evidence>
<dbReference type="GO" id="GO:0008168">
    <property type="term" value="F:methyltransferase activity"/>
    <property type="evidence" value="ECO:0007669"/>
    <property type="project" value="UniProtKB-KW"/>
</dbReference>
<proteinExistence type="inferred from homology"/>
<dbReference type="InterPro" id="IPR051419">
    <property type="entry name" value="Lys/N-term_MeTrsfase_sf"/>
</dbReference>
<dbReference type="CDD" id="cd02440">
    <property type="entry name" value="AdoMet_MTases"/>
    <property type="match status" value="1"/>
</dbReference>
<evidence type="ECO:0000313" key="4">
    <source>
        <dbReference type="EMBL" id="RXJ52682.1"/>
    </source>
</evidence>
<dbReference type="GO" id="GO:0032259">
    <property type="term" value="P:methylation"/>
    <property type="evidence" value="ECO:0007669"/>
    <property type="project" value="UniProtKB-KW"/>
</dbReference>
<keyword evidence="5" id="KW-1185">Reference proteome</keyword>
<organism evidence="4 5">
    <name type="scientific">Gelidibacter gilvus</name>
    <dbReference type="NCBI Taxonomy" id="59602"/>
    <lineage>
        <taxon>Bacteria</taxon>
        <taxon>Pseudomonadati</taxon>
        <taxon>Bacteroidota</taxon>
        <taxon>Flavobacteriia</taxon>
        <taxon>Flavobacteriales</taxon>
        <taxon>Flavobacteriaceae</taxon>
        <taxon>Gelidibacter</taxon>
    </lineage>
</organism>
<keyword evidence="3 4" id="KW-0808">Transferase</keyword>
<evidence type="ECO:0000256" key="3">
    <source>
        <dbReference type="ARBA" id="ARBA00022679"/>
    </source>
</evidence>
<name>A0A4Q0XKC2_9FLAO</name>
<dbReference type="Proteomes" id="UP000289792">
    <property type="component" value="Unassembled WGS sequence"/>
</dbReference>
<gene>
    <name evidence="4" type="ORF">ESZ48_03030</name>
</gene>
<protein>
    <submittedName>
        <fullName evidence="4">Methyltransferase domain-containing protein</fullName>
    </submittedName>
</protein>
<sequence length="214" mass="24160">MSKILSYLYPITKKIQSEFSGILEITWYNGKKHLNTKNANYSYGSLQRILKFGLEHIDLNKVNSVLLLGLGGGSVVETLRQDFSFSKHITAVDIDPTIIEIAKNEFQLKEDEHLKIVCADALDFMRLNSTQFDLIIIDLFIDTEVPKAFLAIPFWKDIIKASSTNGTILFNASLAKSKSNALNEVIEFLKSHMYHTEVFEKVNATNTLILSKGL</sequence>
<dbReference type="PANTHER" id="PTHR12176:SF59">
    <property type="entry name" value="METHYLTRANSFERASE DOMAIN-CONTAINING PROTEIN-RELATED"/>
    <property type="match status" value="1"/>
</dbReference>
<dbReference type="PANTHER" id="PTHR12176">
    <property type="entry name" value="SAM-DEPENDENT METHYLTRANSFERASE SUPERFAMILY PROTEIN"/>
    <property type="match status" value="1"/>
</dbReference>
<dbReference type="Pfam" id="PF01564">
    <property type="entry name" value="Spermine_synth"/>
    <property type="match status" value="1"/>
</dbReference>
<comment type="caution">
    <text evidence="4">The sequence shown here is derived from an EMBL/GenBank/DDBJ whole genome shotgun (WGS) entry which is preliminary data.</text>
</comment>
<dbReference type="OrthoDB" id="650847at2"/>
<keyword evidence="2 4" id="KW-0489">Methyltransferase</keyword>
<dbReference type="AlphaFoldDB" id="A0A4Q0XKC2"/>
<dbReference type="Gene3D" id="3.40.50.150">
    <property type="entry name" value="Vaccinia Virus protein VP39"/>
    <property type="match status" value="1"/>
</dbReference>
<dbReference type="NCBIfam" id="NF037959">
    <property type="entry name" value="MFS_SpdSyn"/>
    <property type="match status" value="1"/>
</dbReference>